<accession>A0AAW5HNC0</accession>
<feature type="compositionally biased region" description="Polar residues" evidence="1">
    <location>
        <begin position="30"/>
        <end position="52"/>
    </location>
</feature>
<dbReference type="Proteomes" id="UP001202943">
    <property type="component" value="Unassembled WGS sequence"/>
</dbReference>
<dbReference type="EMBL" id="JAMHFX010000188">
    <property type="protein sequence ID" value="MCO1622212.1"/>
    <property type="molecule type" value="Genomic_DNA"/>
</dbReference>
<evidence type="ECO:0000313" key="3">
    <source>
        <dbReference type="Proteomes" id="UP001202943"/>
    </source>
</evidence>
<dbReference type="AlphaFoldDB" id="A0AAW5HNC0"/>
<name>A0AAW5HNC0_PSEPU</name>
<comment type="caution">
    <text evidence="2">The sequence shown here is derived from an EMBL/GenBank/DDBJ whole genome shotgun (WGS) entry which is preliminary data.</text>
</comment>
<evidence type="ECO:0000313" key="2">
    <source>
        <dbReference type="EMBL" id="MCO1622212.1"/>
    </source>
</evidence>
<dbReference type="RefSeq" id="WP_252460230.1">
    <property type="nucleotide sequence ID" value="NZ_JAMHFX010000188.1"/>
</dbReference>
<reference evidence="2" key="2">
    <citation type="submission" date="2023-08" db="EMBL/GenBank/DDBJ databases">
        <title>Isolation, Identification, Denitrification Characteristics of A Highly Efficient Aerobic Denitrifying Bacterial Strain DS2.</title>
        <authorList>
            <person name="Wang H."/>
        </authorList>
    </citation>
    <scope>NUCLEOTIDE SEQUENCE</scope>
    <source>
        <strain evidence="2">DS2</strain>
    </source>
</reference>
<gene>
    <name evidence="2" type="ORF">M8C81_16550</name>
</gene>
<protein>
    <submittedName>
        <fullName evidence="2">Uncharacterized protein</fullName>
    </submittedName>
</protein>
<evidence type="ECO:0000256" key="1">
    <source>
        <dbReference type="SAM" id="MobiDB-lite"/>
    </source>
</evidence>
<reference evidence="2" key="1">
    <citation type="submission" date="2022-05" db="EMBL/GenBank/DDBJ databases">
        <authorList>
            <person name="Yi M."/>
        </authorList>
    </citation>
    <scope>NUCLEOTIDE SEQUENCE</scope>
    <source>
        <strain evidence="2">DS2</strain>
    </source>
</reference>
<feature type="region of interest" description="Disordered" evidence="1">
    <location>
        <begin position="27"/>
        <end position="52"/>
    </location>
</feature>
<sequence>MADTPQAAGRQIDVLLAPAVPDARGDAFQAESSMSRSCQPASHQPQLTVIKA</sequence>
<proteinExistence type="predicted"/>
<organism evidence="2 3">
    <name type="scientific">Pseudomonas putida</name>
    <name type="common">Arthrobacter siderocapsulatus</name>
    <dbReference type="NCBI Taxonomy" id="303"/>
    <lineage>
        <taxon>Bacteria</taxon>
        <taxon>Pseudomonadati</taxon>
        <taxon>Pseudomonadota</taxon>
        <taxon>Gammaproteobacteria</taxon>
        <taxon>Pseudomonadales</taxon>
        <taxon>Pseudomonadaceae</taxon>
        <taxon>Pseudomonas</taxon>
    </lineage>
</organism>